<reference evidence="2" key="3">
    <citation type="submission" date="2015-04" db="UniProtKB">
        <authorList>
            <consortium name="EnsemblPlants"/>
        </authorList>
    </citation>
    <scope>IDENTIFICATION</scope>
    <source>
        <strain evidence="2">cv. Jemalong A17</strain>
    </source>
</reference>
<dbReference type="EMBL" id="CM001222">
    <property type="protein sequence ID" value="KEH26356.1"/>
    <property type="molecule type" value="Genomic_DNA"/>
</dbReference>
<evidence type="ECO:0000313" key="1">
    <source>
        <dbReference type="EMBL" id="KEH26356.1"/>
    </source>
</evidence>
<name>A0A072UAD2_MEDTR</name>
<accession>A0A072UAD2</accession>
<sequence length="103" mass="11629">MPAYNFQKFRTFLQARSFLRTNSTNNTVGGTPKSNSSLSSSCRAAFSEFDAEIVANLIDKQMMSISSEYSIDIRKVRGVVDNANKYMCRCRCRCSVGVEHQRV</sequence>
<protein>
    <submittedName>
        <fullName evidence="1 2">Uncharacterized protein</fullName>
    </submittedName>
</protein>
<dbReference type="Proteomes" id="UP000002051">
    <property type="component" value="Chromosome 6"/>
</dbReference>
<evidence type="ECO:0000313" key="3">
    <source>
        <dbReference type="Proteomes" id="UP000002051"/>
    </source>
</evidence>
<dbReference type="EnsemblPlants" id="KEH26356">
    <property type="protein sequence ID" value="KEH26356"/>
    <property type="gene ID" value="MTR_6g052980"/>
</dbReference>
<dbReference type="AlphaFoldDB" id="A0A072UAD2"/>
<gene>
    <name evidence="1" type="ordered locus">MTR_6g052980</name>
</gene>
<dbReference type="HOGENOM" id="CLU_2267778_0_0_1"/>
<evidence type="ECO:0000313" key="2">
    <source>
        <dbReference type="EnsemblPlants" id="KEH26356"/>
    </source>
</evidence>
<proteinExistence type="predicted"/>
<reference evidence="1 3" key="2">
    <citation type="journal article" date="2014" name="BMC Genomics">
        <title>An improved genome release (version Mt4.0) for the model legume Medicago truncatula.</title>
        <authorList>
            <person name="Tang H."/>
            <person name="Krishnakumar V."/>
            <person name="Bidwell S."/>
            <person name="Rosen B."/>
            <person name="Chan A."/>
            <person name="Zhou S."/>
            <person name="Gentzbittel L."/>
            <person name="Childs K.L."/>
            <person name="Yandell M."/>
            <person name="Gundlach H."/>
            <person name="Mayer K.F."/>
            <person name="Schwartz D.C."/>
            <person name="Town C.D."/>
        </authorList>
    </citation>
    <scope>GENOME REANNOTATION</scope>
    <source>
        <strain evidence="1">A17</strain>
        <strain evidence="2 3">cv. Jemalong A17</strain>
    </source>
</reference>
<organism evidence="1 3">
    <name type="scientific">Medicago truncatula</name>
    <name type="common">Barrel medic</name>
    <name type="synonym">Medicago tribuloides</name>
    <dbReference type="NCBI Taxonomy" id="3880"/>
    <lineage>
        <taxon>Eukaryota</taxon>
        <taxon>Viridiplantae</taxon>
        <taxon>Streptophyta</taxon>
        <taxon>Embryophyta</taxon>
        <taxon>Tracheophyta</taxon>
        <taxon>Spermatophyta</taxon>
        <taxon>Magnoliopsida</taxon>
        <taxon>eudicotyledons</taxon>
        <taxon>Gunneridae</taxon>
        <taxon>Pentapetalae</taxon>
        <taxon>rosids</taxon>
        <taxon>fabids</taxon>
        <taxon>Fabales</taxon>
        <taxon>Fabaceae</taxon>
        <taxon>Papilionoideae</taxon>
        <taxon>50 kb inversion clade</taxon>
        <taxon>NPAAA clade</taxon>
        <taxon>Hologalegina</taxon>
        <taxon>IRL clade</taxon>
        <taxon>Trifolieae</taxon>
        <taxon>Medicago</taxon>
    </lineage>
</organism>
<keyword evidence="3" id="KW-1185">Reference proteome</keyword>
<reference evidence="1 3" key="1">
    <citation type="journal article" date="2011" name="Nature">
        <title>The Medicago genome provides insight into the evolution of rhizobial symbioses.</title>
        <authorList>
            <person name="Young N.D."/>
            <person name="Debelle F."/>
            <person name="Oldroyd G.E."/>
            <person name="Geurts R."/>
            <person name="Cannon S.B."/>
            <person name="Udvardi M.K."/>
            <person name="Benedito V.A."/>
            <person name="Mayer K.F."/>
            <person name="Gouzy J."/>
            <person name="Schoof H."/>
            <person name="Van de Peer Y."/>
            <person name="Proost S."/>
            <person name="Cook D.R."/>
            <person name="Meyers B.C."/>
            <person name="Spannagl M."/>
            <person name="Cheung F."/>
            <person name="De Mita S."/>
            <person name="Krishnakumar V."/>
            <person name="Gundlach H."/>
            <person name="Zhou S."/>
            <person name="Mudge J."/>
            <person name="Bharti A.K."/>
            <person name="Murray J.D."/>
            <person name="Naoumkina M.A."/>
            <person name="Rosen B."/>
            <person name="Silverstein K.A."/>
            <person name="Tang H."/>
            <person name="Rombauts S."/>
            <person name="Zhao P.X."/>
            <person name="Zhou P."/>
            <person name="Barbe V."/>
            <person name="Bardou P."/>
            <person name="Bechner M."/>
            <person name="Bellec A."/>
            <person name="Berger A."/>
            <person name="Berges H."/>
            <person name="Bidwell S."/>
            <person name="Bisseling T."/>
            <person name="Choisne N."/>
            <person name="Couloux A."/>
            <person name="Denny R."/>
            <person name="Deshpande S."/>
            <person name="Dai X."/>
            <person name="Doyle J.J."/>
            <person name="Dudez A.M."/>
            <person name="Farmer A.D."/>
            <person name="Fouteau S."/>
            <person name="Franken C."/>
            <person name="Gibelin C."/>
            <person name="Gish J."/>
            <person name="Goldstein S."/>
            <person name="Gonzalez A.J."/>
            <person name="Green P.J."/>
            <person name="Hallab A."/>
            <person name="Hartog M."/>
            <person name="Hua A."/>
            <person name="Humphray S.J."/>
            <person name="Jeong D.H."/>
            <person name="Jing Y."/>
            <person name="Jocker A."/>
            <person name="Kenton S.M."/>
            <person name="Kim D.J."/>
            <person name="Klee K."/>
            <person name="Lai H."/>
            <person name="Lang C."/>
            <person name="Lin S."/>
            <person name="Macmil S.L."/>
            <person name="Magdelenat G."/>
            <person name="Matthews L."/>
            <person name="McCorrison J."/>
            <person name="Monaghan E.L."/>
            <person name="Mun J.H."/>
            <person name="Najar F.Z."/>
            <person name="Nicholson C."/>
            <person name="Noirot C."/>
            <person name="O'Bleness M."/>
            <person name="Paule C.R."/>
            <person name="Poulain J."/>
            <person name="Prion F."/>
            <person name="Qin B."/>
            <person name="Qu C."/>
            <person name="Retzel E.F."/>
            <person name="Riddle C."/>
            <person name="Sallet E."/>
            <person name="Samain S."/>
            <person name="Samson N."/>
            <person name="Sanders I."/>
            <person name="Saurat O."/>
            <person name="Scarpelli C."/>
            <person name="Schiex T."/>
            <person name="Segurens B."/>
            <person name="Severin A.J."/>
            <person name="Sherrier D.J."/>
            <person name="Shi R."/>
            <person name="Sims S."/>
            <person name="Singer S.R."/>
            <person name="Sinharoy S."/>
            <person name="Sterck L."/>
            <person name="Viollet A."/>
            <person name="Wang B.B."/>
            <person name="Wang K."/>
            <person name="Wang M."/>
            <person name="Wang X."/>
            <person name="Warfsmann J."/>
            <person name="Weissenbach J."/>
            <person name="White D.D."/>
            <person name="White J.D."/>
            <person name="Wiley G.B."/>
            <person name="Wincker P."/>
            <person name="Xing Y."/>
            <person name="Yang L."/>
            <person name="Yao Z."/>
            <person name="Ying F."/>
            <person name="Zhai J."/>
            <person name="Zhou L."/>
            <person name="Zuber A."/>
            <person name="Denarie J."/>
            <person name="Dixon R.A."/>
            <person name="May G.D."/>
            <person name="Schwartz D.C."/>
            <person name="Rogers J."/>
            <person name="Quetier F."/>
            <person name="Town C.D."/>
            <person name="Roe B.A."/>
        </authorList>
    </citation>
    <scope>NUCLEOTIDE SEQUENCE [LARGE SCALE GENOMIC DNA]</scope>
    <source>
        <strain evidence="1">A17</strain>
        <strain evidence="2 3">cv. Jemalong A17</strain>
    </source>
</reference>